<evidence type="ECO:0000313" key="1">
    <source>
        <dbReference type="EMBL" id="GLC25067.1"/>
    </source>
</evidence>
<sequence>MPTVYANEADVARELVALLPSGFPADPAAGDATPSKSAVTAEIAAVTTGLRVRVVRAIGVEPTANDDAAALVKRAIVAKVVAWALRRVSIGMSAVDVEKLTKPYEDVYRDVLKEIELLPDLFKAPTTETRRVGRTAAEHRRDPVLGDDALGRTDTY</sequence>
<protein>
    <submittedName>
        <fullName evidence="1">Uncharacterized protein</fullName>
    </submittedName>
</protein>
<accession>A0AA37Q7B9</accession>
<reference evidence="1" key="1">
    <citation type="submission" date="2022-08" db="EMBL/GenBank/DDBJ databases">
        <title>Draft genome sequencing of Roseisolibacter agri AW1220.</title>
        <authorList>
            <person name="Tobiishi Y."/>
            <person name="Tonouchi A."/>
        </authorList>
    </citation>
    <scope>NUCLEOTIDE SEQUENCE</scope>
    <source>
        <strain evidence="1">AW1220</strain>
    </source>
</reference>
<organism evidence="1 2">
    <name type="scientific">Roseisolibacter agri</name>
    <dbReference type="NCBI Taxonomy" id="2014610"/>
    <lineage>
        <taxon>Bacteria</taxon>
        <taxon>Pseudomonadati</taxon>
        <taxon>Gemmatimonadota</taxon>
        <taxon>Gemmatimonadia</taxon>
        <taxon>Gemmatimonadales</taxon>
        <taxon>Gemmatimonadaceae</taxon>
        <taxon>Roseisolibacter</taxon>
    </lineage>
</organism>
<dbReference type="AlphaFoldDB" id="A0AA37Q7B9"/>
<name>A0AA37Q7B9_9BACT</name>
<comment type="caution">
    <text evidence="1">The sequence shown here is derived from an EMBL/GenBank/DDBJ whole genome shotgun (WGS) entry which is preliminary data.</text>
</comment>
<dbReference type="RefSeq" id="WP_284349508.1">
    <property type="nucleotide sequence ID" value="NZ_BRXS01000002.1"/>
</dbReference>
<evidence type="ECO:0000313" key="2">
    <source>
        <dbReference type="Proteomes" id="UP001161325"/>
    </source>
</evidence>
<gene>
    <name evidence="1" type="ORF">rosag_15800</name>
</gene>
<proteinExistence type="predicted"/>
<dbReference type="EMBL" id="BRXS01000002">
    <property type="protein sequence ID" value="GLC25067.1"/>
    <property type="molecule type" value="Genomic_DNA"/>
</dbReference>
<keyword evidence="2" id="KW-1185">Reference proteome</keyword>
<dbReference type="Proteomes" id="UP001161325">
    <property type="component" value="Unassembled WGS sequence"/>
</dbReference>